<evidence type="ECO:0000313" key="2">
    <source>
        <dbReference type="Proteomes" id="UP000507140"/>
    </source>
</evidence>
<proteinExistence type="predicted"/>
<reference evidence="1 2" key="1">
    <citation type="submission" date="2020-04" db="EMBL/GenBank/DDBJ databases">
        <authorList>
            <person name="De Canck E."/>
        </authorList>
    </citation>
    <scope>NUCLEOTIDE SEQUENCE [LARGE SCALE GENOMIC DNA]</scope>
    <source>
        <strain evidence="1 2">LMG 3415</strain>
    </source>
</reference>
<keyword evidence="2" id="KW-1185">Reference proteome</keyword>
<dbReference type="Proteomes" id="UP000507140">
    <property type="component" value="Unassembled WGS sequence"/>
</dbReference>
<comment type="caution">
    <text evidence="1">The sequence shown here is derived from an EMBL/GenBank/DDBJ whole genome shotgun (WGS) entry which is preliminary data.</text>
</comment>
<name>A0ABM8L6E1_9BURK</name>
<protein>
    <submittedName>
        <fullName evidence="1">Uncharacterized protein</fullName>
    </submittedName>
</protein>
<gene>
    <name evidence="1" type="ORF">LMG3415_00120</name>
</gene>
<accession>A0ABM8L6E1</accession>
<dbReference type="EMBL" id="CADIKR010000001">
    <property type="protein sequence ID" value="CAB3815671.1"/>
    <property type="molecule type" value="Genomic_DNA"/>
</dbReference>
<evidence type="ECO:0000313" key="1">
    <source>
        <dbReference type="EMBL" id="CAB3815671.1"/>
    </source>
</evidence>
<sequence>MAIEADPGDGIIPGRGSLALSAACAALSAIPIRDRPNDEPTY</sequence>
<organism evidence="1 2">
    <name type="scientific">Achromobacter mucicolens</name>
    <dbReference type="NCBI Taxonomy" id="1389922"/>
    <lineage>
        <taxon>Bacteria</taxon>
        <taxon>Pseudomonadati</taxon>
        <taxon>Pseudomonadota</taxon>
        <taxon>Betaproteobacteria</taxon>
        <taxon>Burkholderiales</taxon>
        <taxon>Alcaligenaceae</taxon>
        <taxon>Achromobacter</taxon>
    </lineage>
</organism>